<feature type="domain" description="Purple acid phosphatase N-terminal" evidence="4">
    <location>
        <begin position="57"/>
        <end position="153"/>
    </location>
</feature>
<evidence type="ECO:0000313" key="5">
    <source>
        <dbReference type="EMBL" id="MBD7988269.1"/>
    </source>
</evidence>
<organism evidence="5 6">
    <name type="scientific">Luteimonas colneyensis</name>
    <dbReference type="NCBI Taxonomy" id="2762230"/>
    <lineage>
        <taxon>Bacteria</taxon>
        <taxon>Pseudomonadati</taxon>
        <taxon>Pseudomonadota</taxon>
        <taxon>Gammaproteobacteria</taxon>
        <taxon>Lysobacterales</taxon>
        <taxon>Lysobacteraceae</taxon>
        <taxon>Luteimonas</taxon>
    </lineage>
</organism>
<dbReference type="RefSeq" id="WP_191729476.1">
    <property type="nucleotide sequence ID" value="NZ_JACSQJ010000005.1"/>
</dbReference>
<reference evidence="5 6" key="1">
    <citation type="submission" date="2020-08" db="EMBL/GenBank/DDBJ databases">
        <title>A Genomic Blueprint of the Chicken Gut Microbiome.</title>
        <authorList>
            <person name="Gilroy R."/>
            <person name="Ravi A."/>
            <person name="Getino M."/>
            <person name="Pursley I."/>
            <person name="Horton D.L."/>
            <person name="Alikhan N.-F."/>
            <person name="Baker D."/>
            <person name="Gharbi K."/>
            <person name="Hall N."/>
            <person name="Watson M."/>
            <person name="Adriaenssens E.M."/>
            <person name="Foster-Nyarko E."/>
            <person name="Jarju S."/>
            <person name="Secka A."/>
            <person name="Antonio M."/>
            <person name="Oren A."/>
            <person name="Chaudhuri R."/>
            <person name="La Ragione R.M."/>
            <person name="Hildebrand F."/>
            <person name="Pallen M.J."/>
        </authorList>
    </citation>
    <scope>NUCLEOTIDE SEQUENCE [LARGE SCALE GENOMIC DNA]</scope>
    <source>
        <strain evidence="5 6">Sa2BVA3</strain>
    </source>
</reference>
<dbReference type="InterPro" id="IPR004843">
    <property type="entry name" value="Calcineurin-like_PHP"/>
</dbReference>
<name>A0ABR8UJR7_9GAMM</name>
<dbReference type="Pfam" id="PF16656">
    <property type="entry name" value="Pur_ac_phosph_N"/>
    <property type="match status" value="1"/>
</dbReference>
<dbReference type="Gene3D" id="3.60.21.10">
    <property type="match status" value="1"/>
</dbReference>
<evidence type="ECO:0000256" key="1">
    <source>
        <dbReference type="ARBA" id="ARBA00022729"/>
    </source>
</evidence>
<dbReference type="Pfam" id="PF00149">
    <property type="entry name" value="Metallophos"/>
    <property type="match status" value="1"/>
</dbReference>
<accession>A0ABR8UJR7</accession>
<feature type="domain" description="Calcineurin-like phosphoesterase" evidence="3">
    <location>
        <begin position="163"/>
        <end position="365"/>
    </location>
</feature>
<comment type="caution">
    <text evidence="5">The sequence shown here is derived from an EMBL/GenBank/DDBJ whole genome shotgun (WGS) entry which is preliminary data.</text>
</comment>
<evidence type="ECO:0000256" key="2">
    <source>
        <dbReference type="SAM" id="SignalP"/>
    </source>
</evidence>
<dbReference type="Gene3D" id="2.60.40.380">
    <property type="entry name" value="Purple acid phosphatase-like, N-terminal"/>
    <property type="match status" value="1"/>
</dbReference>
<protein>
    <submittedName>
        <fullName evidence="5">Metallophosphoesterase family protein</fullName>
    </submittedName>
</protein>
<dbReference type="InterPro" id="IPR015914">
    <property type="entry name" value="PAPs_N"/>
</dbReference>
<evidence type="ECO:0000313" key="6">
    <source>
        <dbReference type="Proteomes" id="UP000647183"/>
    </source>
</evidence>
<dbReference type="SUPFAM" id="SSF49363">
    <property type="entry name" value="Purple acid phosphatase, N-terminal domain"/>
    <property type="match status" value="1"/>
</dbReference>
<sequence>MPRHLLSVAVLTFLFALLLAPPSAAGAEGSATAASRAVEPNTLVPAGDLRYAPAAHPDRIVASPAGDPARGFQVSWRTAAGVQAPKLELVVAGDSPDLGEPRRLEARTSVFRTGNGVGHQHRVDVDGLQPDTLYAFRVQGAGGWWSPWRQLRTAAAPGTPLEFLYFGDTQNKNASLGSRVLLEALRHAPEARLALFAGDLVSGGDGEDDNEWGEWFDIVAPVAATMLVAPAMGNHEYAEEFEDTPQERRVMGAHWSHAFALAGNGADGAEASTYWFDMHDARFVVLDGTSALDLGTARAQAAWLDGVLRDAASGDSPRAWTIVVVHQPMFSPRQDRDNALLRKHVLPVLERHRVDLVLQGHDHVYGRRGGLVEGQGTPQYVVSVAGAKQYRLSPEARATMAPVAEDTQLFQVVRIDGDVLRYEARTATGRLYDAFSIEGDRASGRRIVEHVEGRIDQRDCIRAATLKGRADRCWE</sequence>
<dbReference type="Proteomes" id="UP000647183">
    <property type="component" value="Unassembled WGS sequence"/>
</dbReference>
<dbReference type="InterPro" id="IPR003961">
    <property type="entry name" value="FN3_dom"/>
</dbReference>
<evidence type="ECO:0000259" key="3">
    <source>
        <dbReference type="Pfam" id="PF00149"/>
    </source>
</evidence>
<keyword evidence="1 2" id="KW-0732">Signal</keyword>
<gene>
    <name evidence="5" type="ORF">H9645_09525</name>
</gene>
<dbReference type="InterPro" id="IPR008963">
    <property type="entry name" value="Purple_acid_Pase-like_N"/>
</dbReference>
<dbReference type="InterPro" id="IPR039331">
    <property type="entry name" value="PAPs-like"/>
</dbReference>
<dbReference type="SUPFAM" id="SSF56300">
    <property type="entry name" value="Metallo-dependent phosphatases"/>
    <property type="match status" value="1"/>
</dbReference>
<dbReference type="PANTHER" id="PTHR22953">
    <property type="entry name" value="ACID PHOSPHATASE RELATED"/>
    <property type="match status" value="1"/>
</dbReference>
<feature type="signal peptide" evidence="2">
    <location>
        <begin position="1"/>
        <end position="26"/>
    </location>
</feature>
<evidence type="ECO:0000259" key="4">
    <source>
        <dbReference type="Pfam" id="PF16656"/>
    </source>
</evidence>
<proteinExistence type="predicted"/>
<feature type="chain" id="PRO_5047445795" evidence="2">
    <location>
        <begin position="27"/>
        <end position="475"/>
    </location>
</feature>
<dbReference type="InterPro" id="IPR029052">
    <property type="entry name" value="Metallo-depent_PP-like"/>
</dbReference>
<dbReference type="CDD" id="cd00063">
    <property type="entry name" value="FN3"/>
    <property type="match status" value="1"/>
</dbReference>
<dbReference type="EMBL" id="JACSQJ010000005">
    <property type="protein sequence ID" value="MBD7988269.1"/>
    <property type="molecule type" value="Genomic_DNA"/>
</dbReference>
<keyword evidence="6" id="KW-1185">Reference proteome</keyword>
<dbReference type="PANTHER" id="PTHR22953:SF153">
    <property type="entry name" value="PURPLE ACID PHOSPHATASE"/>
    <property type="match status" value="1"/>
</dbReference>